<name>U4R412_9FIRM</name>
<dbReference type="InterPro" id="IPR001623">
    <property type="entry name" value="DnaJ_domain"/>
</dbReference>
<feature type="domain" description="J" evidence="2">
    <location>
        <begin position="109"/>
        <end position="168"/>
    </location>
</feature>
<dbReference type="SUPFAM" id="SSF46565">
    <property type="entry name" value="Chaperone J-domain"/>
    <property type="match status" value="1"/>
</dbReference>
<evidence type="ECO:0000313" key="3">
    <source>
        <dbReference type="EMBL" id="EPR12373.1"/>
    </source>
</evidence>
<organism evidence="3 4">
    <name type="scientific">Ruminiclostridium papyrosolvens C7</name>
    <dbReference type="NCBI Taxonomy" id="1330534"/>
    <lineage>
        <taxon>Bacteria</taxon>
        <taxon>Bacillati</taxon>
        <taxon>Bacillota</taxon>
        <taxon>Clostridia</taxon>
        <taxon>Eubacteriales</taxon>
        <taxon>Oscillospiraceae</taxon>
        <taxon>Ruminiclostridium</taxon>
    </lineage>
</organism>
<dbReference type="InterPro" id="IPR036869">
    <property type="entry name" value="J_dom_sf"/>
</dbReference>
<dbReference type="OrthoDB" id="2703450at2"/>
<dbReference type="Proteomes" id="UP000016860">
    <property type="component" value="Unassembled WGS sequence"/>
</dbReference>
<comment type="caution">
    <text evidence="3">The sequence shown here is derived from an EMBL/GenBank/DDBJ whole genome shotgun (WGS) entry which is preliminary data.</text>
</comment>
<dbReference type="Gene3D" id="1.10.287.110">
    <property type="entry name" value="DnaJ domain"/>
    <property type="match status" value="1"/>
</dbReference>
<gene>
    <name evidence="3" type="ORF">L323_08755</name>
</gene>
<dbReference type="RefSeq" id="WP_020815296.1">
    <property type="nucleotide sequence ID" value="NZ_ATAY01000028.1"/>
</dbReference>
<reference evidence="3 4" key="1">
    <citation type="journal article" date="2013" name="Genome Announc.">
        <title>Draft Genome Sequence of the Cellulolytic Bacterium Clostridium papyrosolvens C7 (ATCC 700395).</title>
        <authorList>
            <person name="Zepeda V."/>
            <person name="Dassa B."/>
            <person name="Borovok I."/>
            <person name="Lamed R."/>
            <person name="Bayer E.A."/>
            <person name="Cate J.H."/>
        </authorList>
    </citation>
    <scope>NUCLEOTIDE SEQUENCE [LARGE SCALE GENOMIC DNA]</scope>
    <source>
        <strain evidence="3 4">C7</strain>
    </source>
</reference>
<sequence>MAKQYGAAENYEAKLTRVMERLEIKEFNYDFSRHWSWVEFRYKGQLYRFDHSVEKAQSRGINLKYGSDAFAQIVLSLEDLARMVERGIYDLQTWVAGMKYLPPVIELPSFMKSLGFEQMPATEEDIKTRYKTLAKQLHPDAGGNDKDFIDLQQSAEQAIKYFKTIKGT</sequence>
<evidence type="ECO:0000256" key="1">
    <source>
        <dbReference type="ARBA" id="ARBA00022705"/>
    </source>
</evidence>
<dbReference type="AlphaFoldDB" id="U4R412"/>
<dbReference type="PATRIC" id="fig|1330534.3.peg.1743"/>
<protein>
    <recommendedName>
        <fullName evidence="2">J domain-containing protein</fullName>
    </recommendedName>
</protein>
<dbReference type="GO" id="GO:0006260">
    <property type="term" value="P:DNA replication"/>
    <property type="evidence" value="ECO:0007669"/>
    <property type="project" value="UniProtKB-KW"/>
</dbReference>
<proteinExistence type="predicted"/>
<dbReference type="PROSITE" id="PS50076">
    <property type="entry name" value="DNAJ_2"/>
    <property type="match status" value="1"/>
</dbReference>
<dbReference type="STRING" id="1330534.L323_08755"/>
<keyword evidence="1" id="KW-0235">DNA replication</keyword>
<evidence type="ECO:0000259" key="2">
    <source>
        <dbReference type="PROSITE" id="PS50076"/>
    </source>
</evidence>
<accession>U4R412</accession>
<dbReference type="EMBL" id="ATAY01000028">
    <property type="protein sequence ID" value="EPR12373.1"/>
    <property type="molecule type" value="Genomic_DNA"/>
</dbReference>
<evidence type="ECO:0000313" key="4">
    <source>
        <dbReference type="Proteomes" id="UP000016860"/>
    </source>
</evidence>